<dbReference type="EMBL" id="JANJQO010002702">
    <property type="protein sequence ID" value="KAJ2966219.1"/>
    <property type="molecule type" value="Genomic_DNA"/>
</dbReference>
<protein>
    <submittedName>
        <fullName evidence="1">Uncharacterized protein</fullName>
    </submittedName>
</protein>
<name>A0ACC1MIX5_9HYPO</name>
<reference evidence="1" key="1">
    <citation type="submission" date="2022-08" db="EMBL/GenBank/DDBJ databases">
        <title>Genome Sequence of Lecanicillium fungicola.</title>
        <authorList>
            <person name="Buettner E."/>
        </authorList>
    </citation>
    <scope>NUCLEOTIDE SEQUENCE</scope>
    <source>
        <strain evidence="1">Babe33</strain>
    </source>
</reference>
<organism evidence="1 2">
    <name type="scientific">Zarea fungicola</name>
    <dbReference type="NCBI Taxonomy" id="93591"/>
    <lineage>
        <taxon>Eukaryota</taxon>
        <taxon>Fungi</taxon>
        <taxon>Dikarya</taxon>
        <taxon>Ascomycota</taxon>
        <taxon>Pezizomycotina</taxon>
        <taxon>Sordariomycetes</taxon>
        <taxon>Hypocreomycetidae</taxon>
        <taxon>Hypocreales</taxon>
        <taxon>Cordycipitaceae</taxon>
        <taxon>Zarea</taxon>
    </lineage>
</organism>
<dbReference type="Proteomes" id="UP001143910">
    <property type="component" value="Unassembled WGS sequence"/>
</dbReference>
<evidence type="ECO:0000313" key="1">
    <source>
        <dbReference type="EMBL" id="KAJ2966219.1"/>
    </source>
</evidence>
<evidence type="ECO:0000313" key="2">
    <source>
        <dbReference type="Proteomes" id="UP001143910"/>
    </source>
</evidence>
<accession>A0ACC1MIX5</accession>
<proteinExistence type="predicted"/>
<comment type="caution">
    <text evidence="1">The sequence shown here is derived from an EMBL/GenBank/DDBJ whole genome shotgun (WGS) entry which is preliminary data.</text>
</comment>
<gene>
    <name evidence="1" type="ORF">NQ176_g10253</name>
</gene>
<keyword evidence="2" id="KW-1185">Reference proteome</keyword>
<sequence length="329" mass="36466">MSGIDAEFRAKVATALDYMVYTEALSPLSKKRKPVDRVIHEYGFDQVLQEATRQARAEAIAQQQKVKAKKAAAKKAESQTATAAPEMALVKVPAEPHSSDDKPNDEDTSAISLPFTIQHRTLLALQSGIEQTCFSCAERSLPVILEERQWDCPEAAAMPAWLSEFGKHDLLAPMTIEKFNQEILPVYWAISDRRKISAEKLQRYITASITFAEAFKDDECVKGFSYMEKAVLDQTAELEKSWKCHVARLDDIKAQFAEKRKALDAEEATAVRSAEKDMAEFKKKMVSEFKDAAVPGNVTKREEEDSARDDGAGGGVEISEALATASKAK</sequence>